<evidence type="ECO:0000259" key="1">
    <source>
        <dbReference type="PROSITE" id="PS51462"/>
    </source>
</evidence>
<protein>
    <submittedName>
        <fullName evidence="2">ADP-ribose pyrophosphatase</fullName>
        <ecNumber evidence="2">3.6.1.13</ecNumber>
    </submittedName>
</protein>
<comment type="caution">
    <text evidence="2">The sequence shown here is derived from an EMBL/GenBank/DDBJ whole genome shotgun (WGS) entry which is preliminary data.</text>
</comment>
<proteinExistence type="predicted"/>
<name>A0ABT9NX59_9ACTN</name>
<dbReference type="GO" id="GO:0047631">
    <property type="term" value="F:ADP-ribose diphosphatase activity"/>
    <property type="evidence" value="ECO:0007669"/>
    <property type="project" value="UniProtKB-EC"/>
</dbReference>
<dbReference type="SUPFAM" id="SSF55811">
    <property type="entry name" value="Nudix"/>
    <property type="match status" value="1"/>
</dbReference>
<keyword evidence="2" id="KW-0378">Hydrolase</keyword>
<dbReference type="CDD" id="cd03424">
    <property type="entry name" value="NUDIX_ADPRase_Nudt5_UGPPase_Nudt14"/>
    <property type="match status" value="1"/>
</dbReference>
<gene>
    <name evidence="2" type="ORF">J2S57_000762</name>
</gene>
<evidence type="ECO:0000313" key="3">
    <source>
        <dbReference type="Proteomes" id="UP001235712"/>
    </source>
</evidence>
<accession>A0ABT9NX59</accession>
<reference evidence="2 3" key="1">
    <citation type="submission" date="2023-07" db="EMBL/GenBank/DDBJ databases">
        <title>Sequencing the genomes of 1000 actinobacteria strains.</title>
        <authorList>
            <person name="Klenk H.-P."/>
        </authorList>
    </citation>
    <scope>NUCLEOTIDE SEQUENCE [LARGE SCALE GENOMIC DNA]</scope>
    <source>
        <strain evidence="2 3">DSM 44388</strain>
    </source>
</reference>
<feature type="domain" description="Nudix hydrolase" evidence="1">
    <location>
        <begin position="55"/>
        <end position="181"/>
    </location>
</feature>
<dbReference type="InterPro" id="IPR000086">
    <property type="entry name" value="NUDIX_hydrolase_dom"/>
</dbReference>
<dbReference type="PROSITE" id="PS51462">
    <property type="entry name" value="NUDIX"/>
    <property type="match status" value="1"/>
</dbReference>
<dbReference type="RefSeq" id="WP_307238356.1">
    <property type="nucleotide sequence ID" value="NZ_JAUSQZ010000001.1"/>
</dbReference>
<organism evidence="2 3">
    <name type="scientific">Kineosporia succinea</name>
    <dbReference type="NCBI Taxonomy" id="84632"/>
    <lineage>
        <taxon>Bacteria</taxon>
        <taxon>Bacillati</taxon>
        <taxon>Actinomycetota</taxon>
        <taxon>Actinomycetes</taxon>
        <taxon>Kineosporiales</taxon>
        <taxon>Kineosporiaceae</taxon>
        <taxon>Kineosporia</taxon>
    </lineage>
</organism>
<dbReference type="EC" id="3.6.1.13" evidence="2"/>
<evidence type="ECO:0000313" key="2">
    <source>
        <dbReference type="EMBL" id="MDP9825013.1"/>
    </source>
</evidence>
<keyword evidence="3" id="KW-1185">Reference proteome</keyword>
<dbReference type="InterPro" id="IPR015797">
    <property type="entry name" value="NUDIX_hydrolase-like_dom_sf"/>
</dbReference>
<dbReference type="Gene3D" id="3.90.79.10">
    <property type="entry name" value="Nucleoside Triphosphate Pyrophosphohydrolase"/>
    <property type="match status" value="1"/>
</dbReference>
<dbReference type="EMBL" id="JAUSQZ010000001">
    <property type="protein sequence ID" value="MDP9825013.1"/>
    <property type="molecule type" value="Genomic_DNA"/>
</dbReference>
<sequence length="196" mass="21416">MEIKTPHGDDASQLPTIEQVAQHEVYKNQYVTVYDDEVLFGGVVPGRYLRILERDNKPGAGVLARCGDRYALVLTYRYPTSAYEWGIPRGFAHGDDPAATARNELSEEIGGRPTSLVPLGLVNPNSGLLAAQVHLFLGEFDAEVATPEDEQEILKVRWVSLDELLTAVAEGEIDDAFTLSAIALASAKGLLDAHRR</sequence>
<dbReference type="Pfam" id="PF00293">
    <property type="entry name" value="NUDIX"/>
    <property type="match status" value="1"/>
</dbReference>
<dbReference type="Proteomes" id="UP001235712">
    <property type="component" value="Unassembled WGS sequence"/>
</dbReference>